<keyword evidence="1" id="KW-0479">Metal-binding</keyword>
<keyword evidence="2 4" id="KW-0863">Zinc-finger</keyword>
<accession>A0A2P5HHQ8</accession>
<protein>
    <recommendedName>
        <fullName evidence="6">C2H2-type domain-containing protein</fullName>
    </recommendedName>
</protein>
<keyword evidence="8" id="KW-1185">Reference proteome</keyword>
<evidence type="ECO:0000313" key="7">
    <source>
        <dbReference type="EMBL" id="POS69791.1"/>
    </source>
</evidence>
<dbReference type="STRING" id="158607.A0A2P5HHQ8"/>
<dbReference type="GO" id="GO:0008270">
    <property type="term" value="F:zinc ion binding"/>
    <property type="evidence" value="ECO:0007669"/>
    <property type="project" value="UniProtKB-KW"/>
</dbReference>
<dbReference type="EMBL" id="MAVT02001991">
    <property type="protein sequence ID" value="POS69791.1"/>
    <property type="molecule type" value="Genomic_DNA"/>
</dbReference>
<dbReference type="GO" id="GO:0003676">
    <property type="term" value="F:nucleic acid binding"/>
    <property type="evidence" value="ECO:0007669"/>
    <property type="project" value="InterPro"/>
</dbReference>
<evidence type="ECO:0000256" key="4">
    <source>
        <dbReference type="PROSITE-ProRule" id="PRU00042"/>
    </source>
</evidence>
<evidence type="ECO:0000256" key="2">
    <source>
        <dbReference type="ARBA" id="ARBA00022771"/>
    </source>
</evidence>
<dbReference type="Proteomes" id="UP000094444">
    <property type="component" value="Unassembled WGS sequence"/>
</dbReference>
<proteinExistence type="predicted"/>
<dbReference type="Gene3D" id="3.30.160.60">
    <property type="entry name" value="Classic Zinc Finger"/>
    <property type="match status" value="3"/>
</dbReference>
<dbReference type="SMART" id="SM00451">
    <property type="entry name" value="ZnF_U1"/>
    <property type="match status" value="4"/>
</dbReference>
<reference evidence="7" key="1">
    <citation type="submission" date="2017-09" db="EMBL/GenBank/DDBJ databases">
        <title>Polyketide synthases of a Diaporthe helianthi virulent isolate.</title>
        <authorList>
            <person name="Baroncelli R."/>
        </authorList>
    </citation>
    <scope>NUCLEOTIDE SEQUENCE [LARGE SCALE GENOMIC DNA]</scope>
    <source>
        <strain evidence="7">7/96</strain>
    </source>
</reference>
<gene>
    <name evidence="7" type="ORF">DHEL01_v211815</name>
</gene>
<evidence type="ECO:0000256" key="1">
    <source>
        <dbReference type="ARBA" id="ARBA00022723"/>
    </source>
</evidence>
<dbReference type="InterPro" id="IPR003604">
    <property type="entry name" value="Matrin/U1-like-C_Znf_C2H2"/>
</dbReference>
<dbReference type="InParanoid" id="A0A2P5HHQ8"/>
<keyword evidence="3" id="KW-0862">Zinc</keyword>
<sequence length="436" mass="48899">MDDPTAAATASATLAFVISQTWKCLCEPATGKNGIFKKVFFEEEILTEVATAANLTFCPGLLDVVRSPTPPDISFFKSTPSKHLGLWGVYCLVLEKPGRTPLVYIGEASQSGDGIRNRWRAYDNPTTYRKLLHSKVKNALDDGFKIVHKGVLSWCPIPGAKNLPRFRLLNYSVEAMFSFLFWAMFPKTGEYQIGSCCLWPRGSFTYGGLCSHSPLNDLMRANIKLSAEELEQLASENAELQRLQAKARQQARYDSKKWYCPDCEQPCATPAELKNHNNSPKHKRRLEKIAAGVDFDEHRCPVCDKGFAAAYDLETHEESDKHKNEVAALIARGGTPPQSKPRDVKRRHRRTKAEIAAQKLYCPICELRFKKPSEVTRHNTSKRHKSRAADVAAGIDVNKYRCPFCQFSAKDARAVLDHERTDAHKANVAAQKKRGA</sequence>
<evidence type="ECO:0000256" key="3">
    <source>
        <dbReference type="ARBA" id="ARBA00022833"/>
    </source>
</evidence>
<dbReference type="InterPro" id="IPR036236">
    <property type="entry name" value="Znf_C2H2_sf"/>
</dbReference>
<dbReference type="PROSITE" id="PS50157">
    <property type="entry name" value="ZINC_FINGER_C2H2_2"/>
    <property type="match status" value="1"/>
</dbReference>
<dbReference type="Pfam" id="PF12171">
    <property type="entry name" value="zf-C2H2_jaz"/>
    <property type="match status" value="1"/>
</dbReference>
<dbReference type="AlphaFoldDB" id="A0A2P5HHQ8"/>
<organism evidence="7 8">
    <name type="scientific">Diaporthe helianthi</name>
    <dbReference type="NCBI Taxonomy" id="158607"/>
    <lineage>
        <taxon>Eukaryota</taxon>
        <taxon>Fungi</taxon>
        <taxon>Dikarya</taxon>
        <taxon>Ascomycota</taxon>
        <taxon>Pezizomycotina</taxon>
        <taxon>Sordariomycetes</taxon>
        <taxon>Sordariomycetidae</taxon>
        <taxon>Diaporthales</taxon>
        <taxon>Diaporthaceae</taxon>
        <taxon>Diaporthe</taxon>
    </lineage>
</organism>
<evidence type="ECO:0000313" key="8">
    <source>
        <dbReference type="Proteomes" id="UP000094444"/>
    </source>
</evidence>
<dbReference type="InterPro" id="IPR022755">
    <property type="entry name" value="Znf_C2H2_jaz"/>
</dbReference>
<dbReference type="PANTHER" id="PTHR44029">
    <property type="entry name" value="DNAJ HOMOLOG SUBFAMILY C MEMBER 21"/>
    <property type="match status" value="1"/>
</dbReference>
<dbReference type="Pfam" id="PF12874">
    <property type="entry name" value="zf-met"/>
    <property type="match status" value="1"/>
</dbReference>
<dbReference type="PANTHER" id="PTHR44029:SF1">
    <property type="entry name" value="DNAJ HOMOLOG SUBFAMILY C MEMBER 21"/>
    <property type="match status" value="1"/>
</dbReference>
<comment type="caution">
    <text evidence="7">The sequence shown here is derived from an EMBL/GenBank/DDBJ whole genome shotgun (WGS) entry which is preliminary data.</text>
</comment>
<dbReference type="InterPro" id="IPR013087">
    <property type="entry name" value="Znf_C2H2_type"/>
</dbReference>
<name>A0A2P5HHQ8_DIAHE</name>
<dbReference type="InterPro" id="IPR051964">
    <property type="entry name" value="Chaperone_stress_response"/>
</dbReference>
<evidence type="ECO:0000256" key="5">
    <source>
        <dbReference type="SAM" id="Coils"/>
    </source>
</evidence>
<feature type="coiled-coil region" evidence="5">
    <location>
        <begin position="216"/>
        <end position="250"/>
    </location>
</feature>
<dbReference type="GO" id="GO:0005737">
    <property type="term" value="C:cytoplasm"/>
    <property type="evidence" value="ECO:0007669"/>
    <property type="project" value="TreeGrafter"/>
</dbReference>
<evidence type="ECO:0000259" key="6">
    <source>
        <dbReference type="PROSITE" id="PS50157"/>
    </source>
</evidence>
<dbReference type="SUPFAM" id="SSF57667">
    <property type="entry name" value="beta-beta-alpha zinc fingers"/>
    <property type="match status" value="3"/>
</dbReference>
<keyword evidence="5" id="KW-0175">Coiled coil</keyword>
<feature type="domain" description="C2H2-type" evidence="6">
    <location>
        <begin position="298"/>
        <end position="327"/>
    </location>
</feature>
<dbReference type="SMART" id="SM00355">
    <property type="entry name" value="ZnF_C2H2"/>
    <property type="match status" value="4"/>
</dbReference>
<dbReference type="OrthoDB" id="4161238at2759"/>
<dbReference type="PROSITE" id="PS00028">
    <property type="entry name" value="ZINC_FINGER_C2H2_1"/>
    <property type="match status" value="2"/>
</dbReference>